<proteinExistence type="predicted"/>
<keyword evidence="2" id="KW-1185">Reference proteome</keyword>
<comment type="caution">
    <text evidence="1">The sequence shown here is derived from an EMBL/GenBank/DDBJ whole genome shotgun (WGS) entry which is preliminary data.</text>
</comment>
<gene>
    <name evidence="1" type="ORF">B5G02_01300</name>
</gene>
<dbReference type="Gene3D" id="3.30.1240.10">
    <property type="match status" value="1"/>
</dbReference>
<dbReference type="OrthoDB" id="3180855at2"/>
<dbReference type="NCBIfam" id="TIGR01484">
    <property type="entry name" value="HAD-SF-IIB"/>
    <property type="match status" value="1"/>
</dbReference>
<dbReference type="PANTHER" id="PTHR10000">
    <property type="entry name" value="PHOSPHOSERINE PHOSPHATASE"/>
    <property type="match status" value="1"/>
</dbReference>
<sequence length="276" mass="29433">MTSHASEAPRILFFDVDGTLIYHKPGVSVEETVANARPSDGVARAFHELRERGHLTFICTGRPLALMADSLLALEPSGIISSAGSCVSLGDEILFDEAVDPAFTDRVAACSDASGVPVLLEATGGDVAYAPAESIYGEGAADLIVRTREELRAKTDMHFTKFVIYASDLEALKAVDPAFFDEHFSFFDLGLGIVEFTAKGVDKGYGVRRTLECLGRGREGTFAFGDSENDLPMADAVETFVAMGNAMPGVKARAAYVTDPVQDDGVVTALEHFGLL</sequence>
<organism evidence="1 2">
    <name type="scientific">[Collinsella] massiliensis</name>
    <dbReference type="NCBI Taxonomy" id="1232426"/>
    <lineage>
        <taxon>Bacteria</taxon>
        <taxon>Bacillati</taxon>
        <taxon>Actinomycetota</taxon>
        <taxon>Coriobacteriia</taxon>
        <taxon>Coriobacteriales</taxon>
        <taxon>Coriobacteriaceae</taxon>
        <taxon>Enorma</taxon>
    </lineage>
</organism>
<protein>
    <recommendedName>
        <fullName evidence="3">Hydrolase</fullName>
    </recommendedName>
</protein>
<dbReference type="InterPro" id="IPR006379">
    <property type="entry name" value="HAD-SF_hydro_IIB"/>
</dbReference>
<dbReference type="SUPFAM" id="SSF56784">
    <property type="entry name" value="HAD-like"/>
    <property type="match status" value="1"/>
</dbReference>
<dbReference type="GO" id="GO:0016791">
    <property type="term" value="F:phosphatase activity"/>
    <property type="evidence" value="ECO:0007669"/>
    <property type="project" value="TreeGrafter"/>
</dbReference>
<evidence type="ECO:0000313" key="2">
    <source>
        <dbReference type="Proteomes" id="UP000195781"/>
    </source>
</evidence>
<name>A0A1Y3XZG0_9ACTN</name>
<dbReference type="InterPro" id="IPR036412">
    <property type="entry name" value="HAD-like_sf"/>
</dbReference>
<dbReference type="RefSeq" id="WP_019240173.1">
    <property type="nucleotide sequence ID" value="NZ_CABKRW010000019.1"/>
</dbReference>
<accession>A0A1Y3XZG0</accession>
<dbReference type="Pfam" id="PF08282">
    <property type="entry name" value="Hydrolase_3"/>
    <property type="match status" value="1"/>
</dbReference>
<dbReference type="AlphaFoldDB" id="A0A1Y3XZG0"/>
<evidence type="ECO:0000313" key="1">
    <source>
        <dbReference type="EMBL" id="OUN89698.1"/>
    </source>
</evidence>
<dbReference type="GO" id="GO:0000287">
    <property type="term" value="F:magnesium ion binding"/>
    <property type="evidence" value="ECO:0007669"/>
    <property type="project" value="TreeGrafter"/>
</dbReference>
<evidence type="ECO:0008006" key="3">
    <source>
        <dbReference type="Google" id="ProtNLM"/>
    </source>
</evidence>
<dbReference type="GO" id="GO:0005829">
    <property type="term" value="C:cytosol"/>
    <property type="evidence" value="ECO:0007669"/>
    <property type="project" value="TreeGrafter"/>
</dbReference>
<reference evidence="2" key="1">
    <citation type="submission" date="2017-04" db="EMBL/GenBank/DDBJ databases">
        <title>Function of individual gut microbiota members based on whole genome sequencing of pure cultures obtained from chicken caecum.</title>
        <authorList>
            <person name="Medvecky M."/>
            <person name="Cejkova D."/>
            <person name="Polansky O."/>
            <person name="Karasova D."/>
            <person name="Kubasova T."/>
            <person name="Cizek A."/>
            <person name="Rychlik I."/>
        </authorList>
    </citation>
    <scope>NUCLEOTIDE SEQUENCE [LARGE SCALE GENOMIC DNA]</scope>
    <source>
        <strain evidence="2">An5</strain>
    </source>
</reference>
<dbReference type="InterPro" id="IPR023214">
    <property type="entry name" value="HAD_sf"/>
</dbReference>
<dbReference type="Gene3D" id="3.40.50.1000">
    <property type="entry name" value="HAD superfamily/HAD-like"/>
    <property type="match status" value="1"/>
</dbReference>
<dbReference type="EMBL" id="NFIE01000002">
    <property type="protein sequence ID" value="OUN89698.1"/>
    <property type="molecule type" value="Genomic_DNA"/>
</dbReference>
<dbReference type="PANTHER" id="PTHR10000:SF25">
    <property type="entry name" value="PHOSPHATASE YKRA-RELATED"/>
    <property type="match status" value="1"/>
</dbReference>
<dbReference type="Proteomes" id="UP000195781">
    <property type="component" value="Unassembled WGS sequence"/>
</dbReference>